<keyword evidence="10" id="KW-0255">Endonuclease</keyword>
<evidence type="ECO:0000259" key="9">
    <source>
        <dbReference type="Pfam" id="PF12161"/>
    </source>
</evidence>
<dbReference type="GO" id="GO:0009007">
    <property type="term" value="F:site-specific DNA-methyltransferase (adenine-specific) activity"/>
    <property type="evidence" value="ECO:0007669"/>
    <property type="project" value="UniProtKB-EC"/>
</dbReference>
<dbReference type="PANTHER" id="PTHR42933:SF4">
    <property type="entry name" value="TYPE I RESTRICTION ENZYME ECOKI METHYLASE SUBUNIT"/>
    <property type="match status" value="1"/>
</dbReference>
<evidence type="ECO:0000256" key="2">
    <source>
        <dbReference type="ARBA" id="ARBA00011900"/>
    </source>
</evidence>
<evidence type="ECO:0000256" key="4">
    <source>
        <dbReference type="ARBA" id="ARBA00022679"/>
    </source>
</evidence>
<dbReference type="Pfam" id="PF02384">
    <property type="entry name" value="N6_Mtase"/>
    <property type="match status" value="1"/>
</dbReference>
<reference evidence="10 11" key="1">
    <citation type="submission" date="2017-02" db="EMBL/GenBank/DDBJ databases">
        <title>Whole genome sequencing of Helicobacter bilis strain AAQJH.</title>
        <authorList>
            <person name="Conlan S."/>
            <person name="Thomas P.J."/>
            <person name="Mullikin J."/>
            <person name="Palmore T.N."/>
            <person name="Frank K.M."/>
            <person name="Segre J.A."/>
        </authorList>
    </citation>
    <scope>NUCLEOTIDE SEQUENCE [LARGE SCALE GENOMIC DNA]</scope>
    <source>
        <strain evidence="10 11">AAQJH</strain>
    </source>
</reference>
<dbReference type="InterPro" id="IPR002052">
    <property type="entry name" value="DNA_methylase_N6_adenine_CS"/>
</dbReference>
<keyword evidence="10" id="KW-0540">Nuclease</keyword>
<evidence type="ECO:0000259" key="8">
    <source>
        <dbReference type="Pfam" id="PF02384"/>
    </source>
</evidence>
<dbReference type="Gene3D" id="1.20.1260.30">
    <property type="match status" value="1"/>
</dbReference>
<keyword evidence="3" id="KW-0489">Methyltransferase</keyword>
<evidence type="ECO:0000256" key="3">
    <source>
        <dbReference type="ARBA" id="ARBA00022603"/>
    </source>
</evidence>
<dbReference type="GO" id="GO:0003677">
    <property type="term" value="F:DNA binding"/>
    <property type="evidence" value="ECO:0007669"/>
    <property type="project" value="InterPro"/>
</dbReference>
<feature type="domain" description="DNA methylase adenine-specific" evidence="8">
    <location>
        <begin position="146"/>
        <end position="459"/>
    </location>
</feature>
<dbReference type="InterPro" id="IPR003356">
    <property type="entry name" value="DNA_methylase_A-5"/>
</dbReference>
<feature type="domain" description="N6 adenine-specific DNA methyltransferase N-terminal" evidence="9">
    <location>
        <begin position="4"/>
        <end position="131"/>
    </location>
</feature>
<dbReference type="RefSeq" id="WP_077389116.1">
    <property type="nucleotide sequence ID" value="NZ_CP019645.1"/>
</dbReference>
<dbReference type="PROSITE" id="PS00092">
    <property type="entry name" value="N6_MTASE"/>
    <property type="match status" value="1"/>
</dbReference>
<dbReference type="InterPro" id="IPR038333">
    <property type="entry name" value="T1MK-like_N_sf"/>
</dbReference>
<keyword evidence="10" id="KW-0378">Hydrolase</keyword>
<name>A0A1Q2LI91_9HELI</name>
<dbReference type="AlphaFoldDB" id="A0A1Q2LI91"/>
<keyword evidence="4" id="KW-0808">Transferase</keyword>
<dbReference type="PRINTS" id="PR00507">
    <property type="entry name" value="N12N6MTFRASE"/>
</dbReference>
<dbReference type="GO" id="GO:0008170">
    <property type="term" value="F:N-methyltransferase activity"/>
    <property type="evidence" value="ECO:0007669"/>
    <property type="project" value="InterPro"/>
</dbReference>
<evidence type="ECO:0000256" key="7">
    <source>
        <dbReference type="ARBA" id="ARBA00047942"/>
    </source>
</evidence>
<dbReference type="InterPro" id="IPR029063">
    <property type="entry name" value="SAM-dependent_MTases_sf"/>
</dbReference>
<dbReference type="InterPro" id="IPR051537">
    <property type="entry name" value="DNA_Adenine_Mtase"/>
</dbReference>
<dbReference type="GO" id="GO:0004519">
    <property type="term" value="F:endonuclease activity"/>
    <property type="evidence" value="ECO:0007669"/>
    <property type="project" value="UniProtKB-KW"/>
</dbReference>
<evidence type="ECO:0000256" key="5">
    <source>
        <dbReference type="ARBA" id="ARBA00022691"/>
    </source>
</evidence>
<evidence type="ECO:0000256" key="1">
    <source>
        <dbReference type="ARBA" id="ARBA00006594"/>
    </source>
</evidence>
<accession>A0A1Q2LI91</accession>
<organism evidence="10 11">
    <name type="scientific">Helicobacter bilis</name>
    <dbReference type="NCBI Taxonomy" id="37372"/>
    <lineage>
        <taxon>Bacteria</taxon>
        <taxon>Pseudomonadati</taxon>
        <taxon>Campylobacterota</taxon>
        <taxon>Epsilonproteobacteria</taxon>
        <taxon>Campylobacterales</taxon>
        <taxon>Helicobacteraceae</taxon>
        <taxon>Helicobacter</taxon>
    </lineage>
</organism>
<dbReference type="GO" id="GO:0032259">
    <property type="term" value="P:methylation"/>
    <property type="evidence" value="ECO:0007669"/>
    <property type="project" value="UniProtKB-KW"/>
</dbReference>
<dbReference type="GO" id="GO:0009307">
    <property type="term" value="P:DNA restriction-modification system"/>
    <property type="evidence" value="ECO:0007669"/>
    <property type="project" value="UniProtKB-KW"/>
</dbReference>
<dbReference type="EMBL" id="CP019645">
    <property type="protein sequence ID" value="AQQ60151.1"/>
    <property type="molecule type" value="Genomic_DNA"/>
</dbReference>
<comment type="catalytic activity">
    <reaction evidence="7">
        <text>a 2'-deoxyadenosine in DNA + S-adenosyl-L-methionine = an N(6)-methyl-2'-deoxyadenosine in DNA + S-adenosyl-L-homocysteine + H(+)</text>
        <dbReference type="Rhea" id="RHEA:15197"/>
        <dbReference type="Rhea" id="RHEA-COMP:12418"/>
        <dbReference type="Rhea" id="RHEA-COMP:12419"/>
        <dbReference type="ChEBI" id="CHEBI:15378"/>
        <dbReference type="ChEBI" id="CHEBI:57856"/>
        <dbReference type="ChEBI" id="CHEBI:59789"/>
        <dbReference type="ChEBI" id="CHEBI:90615"/>
        <dbReference type="ChEBI" id="CHEBI:90616"/>
        <dbReference type="EC" id="2.1.1.72"/>
    </reaction>
</comment>
<keyword evidence="6" id="KW-0680">Restriction system</keyword>
<dbReference type="Pfam" id="PF12161">
    <property type="entry name" value="HsdM_N"/>
    <property type="match status" value="1"/>
</dbReference>
<proteinExistence type="inferred from homology"/>
<comment type="similarity">
    <text evidence="1">Belongs to the N(4)/N(6)-methyltransferase family.</text>
</comment>
<dbReference type="PANTHER" id="PTHR42933">
    <property type="entry name" value="SLR6095 PROTEIN"/>
    <property type="match status" value="1"/>
</dbReference>
<evidence type="ECO:0000313" key="11">
    <source>
        <dbReference type="Proteomes" id="UP000188298"/>
    </source>
</evidence>
<gene>
    <name evidence="10" type="ORF">XJ32_08670</name>
</gene>
<dbReference type="Proteomes" id="UP000188298">
    <property type="component" value="Chromosome"/>
</dbReference>
<dbReference type="KEGG" id="hbl:XJ32_08670"/>
<evidence type="ECO:0000313" key="10">
    <source>
        <dbReference type="EMBL" id="AQQ60151.1"/>
    </source>
</evidence>
<keyword evidence="5" id="KW-0949">S-adenosyl-L-methionine</keyword>
<dbReference type="InterPro" id="IPR022749">
    <property type="entry name" value="D12N6_MeTrfase_N"/>
</dbReference>
<dbReference type="REBASE" id="190763">
    <property type="entry name" value="M.HbiAAQJHORF8670P"/>
</dbReference>
<protein>
    <recommendedName>
        <fullName evidence="2">site-specific DNA-methyltransferase (adenine-specific)</fullName>
        <ecNumber evidence="2">2.1.1.72</ecNumber>
    </recommendedName>
</protein>
<dbReference type="SUPFAM" id="SSF53335">
    <property type="entry name" value="S-adenosyl-L-methionine-dependent methyltransferases"/>
    <property type="match status" value="1"/>
</dbReference>
<dbReference type="CDD" id="cd02440">
    <property type="entry name" value="AdoMet_MTases"/>
    <property type="match status" value="1"/>
</dbReference>
<dbReference type="Gene3D" id="3.40.50.150">
    <property type="entry name" value="Vaccinia Virus protein VP39"/>
    <property type="match status" value="1"/>
</dbReference>
<evidence type="ECO:0000256" key="6">
    <source>
        <dbReference type="ARBA" id="ARBA00022747"/>
    </source>
</evidence>
<dbReference type="EC" id="2.1.1.72" evidence="2"/>
<sequence>MLNIKKLQNIMRQDAGVNGDAQRMEQIAWILFLKLYDYYEKEWTALNEMNGTEYHSIIPEHLRWESWAVGEKSPTGEPLLTFINNDLFPTLKALNITESTPLNQSIVRKVFEDLNNYMKDGYLLREVIDEIESSLKIHNRQDFKELCKVYESFLKTLQSAGNAGEFYTPRAVTEFMVEMLSPKLGESVADLACGTGGFLISAAHFLEKQVNLTNDRKVFETSFYGVEKKSLPFLLCATNLLINGIENPNLKHGNAFEFSNFEDFDINLTKYPKFDIILMNPPYGGNERGDDIKHFPQEYKSSETADLFMALILHRLSFKGKGAVVLPDGFLFGADNAKINLKRKLLSDFNLYLILRLPKSVFAPYTSIPTNLLFFNADPQGTQHTHFYRLDMPEGIKSFGKTKQMSLEHFEPFLQWWESDRHSLQDESGNFKAKSYTKEELESRNYNFDLCGYVSEEEEILEPLELMEQIKTERDKLNATLDSIMKQISTIIKENE</sequence>